<accession>A0A8J6HDQ7</accession>
<proteinExistence type="predicted"/>
<evidence type="ECO:0000313" key="2">
    <source>
        <dbReference type="Proteomes" id="UP000719412"/>
    </source>
</evidence>
<reference evidence="1" key="2">
    <citation type="submission" date="2021-08" db="EMBL/GenBank/DDBJ databases">
        <authorList>
            <person name="Eriksson T."/>
        </authorList>
    </citation>
    <scope>NUCLEOTIDE SEQUENCE</scope>
    <source>
        <strain evidence="1">Stoneville</strain>
        <tissue evidence="1">Whole head</tissue>
    </source>
</reference>
<dbReference type="AlphaFoldDB" id="A0A8J6HDQ7"/>
<evidence type="ECO:0000313" key="1">
    <source>
        <dbReference type="EMBL" id="KAH0812192.1"/>
    </source>
</evidence>
<organism evidence="1 2">
    <name type="scientific">Tenebrio molitor</name>
    <name type="common">Yellow mealworm beetle</name>
    <dbReference type="NCBI Taxonomy" id="7067"/>
    <lineage>
        <taxon>Eukaryota</taxon>
        <taxon>Metazoa</taxon>
        <taxon>Ecdysozoa</taxon>
        <taxon>Arthropoda</taxon>
        <taxon>Hexapoda</taxon>
        <taxon>Insecta</taxon>
        <taxon>Pterygota</taxon>
        <taxon>Neoptera</taxon>
        <taxon>Endopterygota</taxon>
        <taxon>Coleoptera</taxon>
        <taxon>Polyphaga</taxon>
        <taxon>Cucujiformia</taxon>
        <taxon>Tenebrionidae</taxon>
        <taxon>Tenebrio</taxon>
    </lineage>
</organism>
<dbReference type="EMBL" id="JABDTM020026230">
    <property type="protein sequence ID" value="KAH0812192.1"/>
    <property type="molecule type" value="Genomic_DNA"/>
</dbReference>
<gene>
    <name evidence="1" type="ORF">GEV33_010600</name>
</gene>
<name>A0A8J6HDQ7_TENMO</name>
<protein>
    <submittedName>
        <fullName evidence="1">Uncharacterized protein</fullName>
    </submittedName>
</protein>
<dbReference type="Proteomes" id="UP000719412">
    <property type="component" value="Unassembled WGS sequence"/>
</dbReference>
<keyword evidence="2" id="KW-1185">Reference proteome</keyword>
<comment type="caution">
    <text evidence="1">The sequence shown here is derived from an EMBL/GenBank/DDBJ whole genome shotgun (WGS) entry which is preliminary data.</text>
</comment>
<reference evidence="1" key="1">
    <citation type="journal article" date="2020" name="J Insects Food Feed">
        <title>The yellow mealworm (Tenebrio molitor) genome: a resource for the emerging insects as food and feed industry.</title>
        <authorList>
            <person name="Eriksson T."/>
            <person name="Andere A."/>
            <person name="Kelstrup H."/>
            <person name="Emery V."/>
            <person name="Picard C."/>
        </authorList>
    </citation>
    <scope>NUCLEOTIDE SEQUENCE</scope>
    <source>
        <strain evidence="1">Stoneville</strain>
        <tissue evidence="1">Whole head</tissue>
    </source>
</reference>
<sequence length="570" mass="64211">MDALVVLFGNGKFISLMDLWHLVAQRRVTNGSGDVIEWVDLHGSAIGWTPRDVQFSRVRVWRRLLPIGAVNTCKVASATVKYLSSQCRKRGPTPTPPAILISIQLASGIRERYPIGSKQTIEICRHNTFFHYATLPSDKVTMFHKQDSAEFINFTRFWRKLLQIGPCNAITRSACSTGGAEEVSSEDVKNLSEGSRSDDRLIVDTDQARPQLSQELTIVRVNGLWNIVRTRSAPAHTADTLTDRKSQKCYFSKKLLRGSQANYSGATETSTSRPNWRKNCAKLTADFDKHVGAAPFEQIQIWVLIGRNGLLQIRTNLNALRHGSGTDENHIHHTTIVIDRIAQLLFMARAQTLDSQQTVNHLSFFDCWTPVRRRGPPTGAMVKNTTLLNYKHAQLWAEWAQKFLNRKCLQFEATTEVPLGTLRKTCCRRSPNRRFSQFEVTTEVPQQKVFAVLGHDEGFYSLRPPRHYYLSDEAPQEKMISVHDLVLFGSHKSRLSASIYSLARSVEQSGTGELASCHIAQRAARRPHLAPRSSVTNLSRSTPRSPLHFTLPFAPIFPREPVAPENSPIP</sequence>